<name>A0A3P3XKS1_9SPIR</name>
<evidence type="ECO:0000256" key="1">
    <source>
        <dbReference type="SAM" id="Phobius"/>
    </source>
</evidence>
<protein>
    <submittedName>
        <fullName evidence="2">Uncharacterized protein</fullName>
    </submittedName>
</protein>
<feature type="transmembrane region" description="Helical" evidence="1">
    <location>
        <begin position="6"/>
        <end position="24"/>
    </location>
</feature>
<keyword evidence="1" id="KW-1133">Transmembrane helix</keyword>
<keyword evidence="1" id="KW-0472">Membrane</keyword>
<evidence type="ECO:0000313" key="2">
    <source>
        <dbReference type="EMBL" id="SLM14920.1"/>
    </source>
</evidence>
<gene>
    <name evidence="2" type="ORF">SPIROBIBN47_370023</name>
</gene>
<organism evidence="2">
    <name type="scientific">uncultured spirochete</name>
    <dbReference type="NCBI Taxonomy" id="156406"/>
    <lineage>
        <taxon>Bacteria</taxon>
        <taxon>Pseudomonadati</taxon>
        <taxon>Spirochaetota</taxon>
        <taxon>Spirochaetia</taxon>
        <taxon>Spirochaetales</taxon>
        <taxon>environmental samples</taxon>
    </lineage>
</organism>
<accession>A0A3P3XKS1</accession>
<dbReference type="AlphaFoldDB" id="A0A3P3XKS1"/>
<reference evidence="2" key="1">
    <citation type="submission" date="2017-02" db="EMBL/GenBank/DDBJ databases">
        <authorList>
            <person name="Regsiter A."/>
            <person name="William W."/>
        </authorList>
    </citation>
    <scope>NUCLEOTIDE SEQUENCE</scope>
    <source>
        <strain evidence="2">Bib</strain>
    </source>
</reference>
<proteinExistence type="predicted"/>
<sequence length="209" mass="23841">MNPFLFTGILILGVGATVNYFLGVKKNRWLGKRLSVQSEEVLAPTETNYVNIGGAIGYNFRYQLKGLWNEAKGTFTFVPRHSLLYMPVSFLIRGGDHYYLNIYTDKRLPGEGHIILASHLRKAKIDGLEAMSRKDIELGGRKFVLLWRESRILDKLEKTALGFPEPQTLVHFCCFADNKTLFLHLSPKNGVIQNNLSYFLKNAQVFLEK</sequence>
<keyword evidence="1" id="KW-0812">Transmembrane</keyword>
<dbReference type="EMBL" id="FWDM01000031">
    <property type="protein sequence ID" value="SLM14920.1"/>
    <property type="molecule type" value="Genomic_DNA"/>
</dbReference>